<evidence type="ECO:0000256" key="1">
    <source>
        <dbReference type="SAM" id="MobiDB-lite"/>
    </source>
</evidence>
<dbReference type="EMBL" id="LAZR01033892">
    <property type="protein sequence ID" value="KKL46829.1"/>
    <property type="molecule type" value="Genomic_DNA"/>
</dbReference>
<evidence type="ECO:0000313" key="2">
    <source>
        <dbReference type="EMBL" id="KKL46829.1"/>
    </source>
</evidence>
<reference evidence="2" key="1">
    <citation type="journal article" date="2015" name="Nature">
        <title>Complex archaea that bridge the gap between prokaryotes and eukaryotes.</title>
        <authorList>
            <person name="Spang A."/>
            <person name="Saw J.H."/>
            <person name="Jorgensen S.L."/>
            <person name="Zaremba-Niedzwiedzka K."/>
            <person name="Martijn J."/>
            <person name="Lind A.E."/>
            <person name="van Eijk R."/>
            <person name="Schleper C."/>
            <person name="Guy L."/>
            <person name="Ettema T.J."/>
        </authorList>
    </citation>
    <scope>NUCLEOTIDE SEQUENCE</scope>
</reference>
<protein>
    <submittedName>
        <fullName evidence="2">Uncharacterized protein</fullName>
    </submittedName>
</protein>
<comment type="caution">
    <text evidence="2">The sequence shown here is derived from an EMBL/GenBank/DDBJ whole genome shotgun (WGS) entry which is preliminary data.</text>
</comment>
<sequence>MEKFNDPRIGDTSILRDTPNNSGGNMNIYLISQNKVRGYDTYDSAVVIAKTAKKARKTHPNQSLSDPWNKEKQYSLGLCWANNPKYVTSKLIGKAKVNSEAGVICSSFNAG</sequence>
<name>A0A0F9CCP3_9ZZZZ</name>
<dbReference type="AlphaFoldDB" id="A0A0F9CCP3"/>
<organism evidence="2">
    <name type="scientific">marine sediment metagenome</name>
    <dbReference type="NCBI Taxonomy" id="412755"/>
    <lineage>
        <taxon>unclassified sequences</taxon>
        <taxon>metagenomes</taxon>
        <taxon>ecological metagenomes</taxon>
    </lineage>
</organism>
<gene>
    <name evidence="2" type="ORF">LCGC14_2341660</name>
</gene>
<feature type="region of interest" description="Disordered" evidence="1">
    <location>
        <begin position="1"/>
        <end position="23"/>
    </location>
</feature>
<proteinExistence type="predicted"/>
<accession>A0A0F9CCP3</accession>